<accession>A0ACC1NPA9</accession>
<evidence type="ECO:0000313" key="1">
    <source>
        <dbReference type="EMBL" id="KAJ2980351.1"/>
    </source>
</evidence>
<dbReference type="Proteomes" id="UP001143856">
    <property type="component" value="Unassembled WGS sequence"/>
</dbReference>
<protein>
    <submittedName>
        <fullName evidence="1">Uncharacterized protein</fullName>
    </submittedName>
</protein>
<keyword evidence="2" id="KW-1185">Reference proteome</keyword>
<organism evidence="1 2">
    <name type="scientific">Xylaria curta</name>
    <dbReference type="NCBI Taxonomy" id="42375"/>
    <lineage>
        <taxon>Eukaryota</taxon>
        <taxon>Fungi</taxon>
        <taxon>Dikarya</taxon>
        <taxon>Ascomycota</taxon>
        <taxon>Pezizomycotina</taxon>
        <taxon>Sordariomycetes</taxon>
        <taxon>Xylariomycetidae</taxon>
        <taxon>Xylariales</taxon>
        <taxon>Xylariaceae</taxon>
        <taxon>Xylaria</taxon>
    </lineage>
</organism>
<sequence length="343" mass="38904">MFPAPTNGPRTVDLQHHTAPNSLDLPMAMTMAAFAGISWYIGAELNISLFLFFKRRRGLYFWSCALGSWGVILQSLFIILADFGVWTDLRGSITFIYLSWLLMVIPQSWVLYSRLHLLMQHDSTLRWVRAVLIFTSIVFGITTIPLGILAQTVMPSLNPVNAVWDRLQTTVFFVQETVLSILYIWQTRKYLADLSPLLEQSQTSIDTAATRAKTGKTKDMLHHLIYINILIISLDIALLGVQYANLFYLQGAFKPAIYGVKLKLEFVILNRLIKSLSHRKMSTLRSDVRHGSESDVGGINMTRGWNVQRLPSAAEDERHLKTPHVAHQSSIEYLGEMRPLQVA</sequence>
<name>A0ACC1NPA9_9PEZI</name>
<dbReference type="EMBL" id="JAPDGR010001694">
    <property type="protein sequence ID" value="KAJ2980351.1"/>
    <property type="molecule type" value="Genomic_DNA"/>
</dbReference>
<proteinExistence type="predicted"/>
<reference evidence="1" key="1">
    <citation type="submission" date="2022-10" db="EMBL/GenBank/DDBJ databases">
        <title>Genome Sequence of Xylaria curta.</title>
        <authorList>
            <person name="Buettner E."/>
        </authorList>
    </citation>
    <scope>NUCLEOTIDE SEQUENCE</scope>
    <source>
        <strain evidence="1">Babe10</strain>
    </source>
</reference>
<evidence type="ECO:0000313" key="2">
    <source>
        <dbReference type="Proteomes" id="UP001143856"/>
    </source>
</evidence>
<gene>
    <name evidence="1" type="ORF">NUW58_g6966</name>
</gene>
<comment type="caution">
    <text evidence="1">The sequence shown here is derived from an EMBL/GenBank/DDBJ whole genome shotgun (WGS) entry which is preliminary data.</text>
</comment>